<gene>
    <name evidence="1" type="ORF">SCHPADRAFT_948139</name>
</gene>
<sequence length="144" mass="15606">MPHHPSSSSSLHASGSGSFSLAGGAIDVRTLALRAFRDKVILPISPILEGQLLNIYRLERGRTGPLTIGAAVGEVYQQPRLQQMLLSKRFANYLKRCIVVRPERARSGHYACVLVDADKLQTQGRNFAQAHAQVVGASKESLAS</sequence>
<dbReference type="OrthoDB" id="2290221at2759"/>
<dbReference type="InParanoid" id="A0A0H2RGB6"/>
<dbReference type="InterPro" id="IPR013745">
    <property type="entry name" value="Bit61/PRR5"/>
</dbReference>
<evidence type="ECO:0000313" key="1">
    <source>
        <dbReference type="EMBL" id="KLO03956.1"/>
    </source>
</evidence>
<organism evidence="1 2">
    <name type="scientific">Schizopora paradoxa</name>
    <dbReference type="NCBI Taxonomy" id="27342"/>
    <lineage>
        <taxon>Eukaryota</taxon>
        <taxon>Fungi</taxon>
        <taxon>Dikarya</taxon>
        <taxon>Basidiomycota</taxon>
        <taxon>Agaricomycotina</taxon>
        <taxon>Agaricomycetes</taxon>
        <taxon>Hymenochaetales</taxon>
        <taxon>Schizoporaceae</taxon>
        <taxon>Schizopora</taxon>
    </lineage>
</organism>
<protein>
    <submittedName>
        <fullName evidence="1">Uncharacterized protein</fullName>
    </submittedName>
</protein>
<name>A0A0H2RGB6_9AGAM</name>
<dbReference type="EMBL" id="KQ086844">
    <property type="protein sequence ID" value="KLO03956.1"/>
    <property type="molecule type" value="Genomic_DNA"/>
</dbReference>
<evidence type="ECO:0000313" key="2">
    <source>
        <dbReference type="Proteomes" id="UP000053477"/>
    </source>
</evidence>
<dbReference type="Pfam" id="PF08539">
    <property type="entry name" value="HbrB"/>
    <property type="match status" value="1"/>
</dbReference>
<proteinExistence type="predicted"/>
<dbReference type="AlphaFoldDB" id="A0A0H2RGB6"/>
<accession>A0A0H2RGB6</accession>
<keyword evidence="2" id="KW-1185">Reference proteome</keyword>
<dbReference type="Proteomes" id="UP000053477">
    <property type="component" value="Unassembled WGS sequence"/>
</dbReference>
<reference evidence="1 2" key="1">
    <citation type="submission" date="2015-04" db="EMBL/GenBank/DDBJ databases">
        <title>Complete genome sequence of Schizopora paradoxa KUC8140, a cosmopolitan wood degrader in East Asia.</title>
        <authorList>
            <consortium name="DOE Joint Genome Institute"/>
            <person name="Min B."/>
            <person name="Park H."/>
            <person name="Jang Y."/>
            <person name="Kim J.-J."/>
            <person name="Kim K.H."/>
            <person name="Pangilinan J."/>
            <person name="Lipzen A."/>
            <person name="Riley R."/>
            <person name="Grigoriev I.V."/>
            <person name="Spatafora J.W."/>
            <person name="Choi I.-G."/>
        </authorList>
    </citation>
    <scope>NUCLEOTIDE SEQUENCE [LARGE SCALE GENOMIC DNA]</scope>
    <source>
        <strain evidence="1 2">KUC8140</strain>
    </source>
</reference>